<dbReference type="InterPro" id="IPR035979">
    <property type="entry name" value="RBD_domain_sf"/>
</dbReference>
<dbReference type="Gene3D" id="3.30.70.330">
    <property type="match status" value="4"/>
</dbReference>
<keyword evidence="2 3" id="KW-0694">RNA-binding</keyword>
<dbReference type="InterPro" id="IPR012677">
    <property type="entry name" value="Nucleotide-bd_a/b_plait_sf"/>
</dbReference>
<dbReference type="InterPro" id="IPR000504">
    <property type="entry name" value="RRM_dom"/>
</dbReference>
<name>A0A8T0DVH1_9TREM</name>
<dbReference type="EMBL" id="JTDF01000248">
    <property type="protein sequence ID" value="KAF8571945.1"/>
    <property type="molecule type" value="Genomic_DNA"/>
</dbReference>
<proteinExistence type="predicted"/>
<organism evidence="5 6">
    <name type="scientific">Paragonimus westermani</name>
    <dbReference type="NCBI Taxonomy" id="34504"/>
    <lineage>
        <taxon>Eukaryota</taxon>
        <taxon>Metazoa</taxon>
        <taxon>Spiralia</taxon>
        <taxon>Lophotrochozoa</taxon>
        <taxon>Platyhelminthes</taxon>
        <taxon>Trematoda</taxon>
        <taxon>Digenea</taxon>
        <taxon>Plagiorchiida</taxon>
        <taxon>Troglotremata</taxon>
        <taxon>Troglotrematidae</taxon>
        <taxon>Paragonimus</taxon>
    </lineage>
</organism>
<evidence type="ECO:0000256" key="1">
    <source>
        <dbReference type="ARBA" id="ARBA00022737"/>
    </source>
</evidence>
<sequence length="335" mass="37780">DSSVALIKARDCEALEQLYEKRAAKDSICLAFRQNSLNPELLPQRNQPAVLAGGECWYCKRSGISTQHCGHNSLTDSRPPEGIVSVLSARICRDLATRNSMGYGSVIFEDPKDAERVLEDINHAVYHGQPIRNMWSRFDPFSRQSGKGNISVENLDRSTEQKELCGTLCYFGRVFSWKIAVAGDGHSKGYEFVHFEKEECAERAVEKINRMPIHGRIVFVGKFVPSCVEEDADGKPKGSGFVCFLNPDNVEQAAKPMHGKKLAGRNLYANRAQREQEGQEEFEQRLEKRRLESQSKYLPGVSLHVKNLDNTINDERLKKAFCHYGSFTSTRVMAD</sequence>
<dbReference type="PANTHER" id="PTHR24012">
    <property type="entry name" value="RNA BINDING PROTEIN"/>
    <property type="match status" value="1"/>
</dbReference>
<dbReference type="Proteomes" id="UP000699462">
    <property type="component" value="Unassembled WGS sequence"/>
</dbReference>
<evidence type="ECO:0000256" key="2">
    <source>
        <dbReference type="ARBA" id="ARBA00022884"/>
    </source>
</evidence>
<dbReference type="GO" id="GO:0003723">
    <property type="term" value="F:RNA binding"/>
    <property type="evidence" value="ECO:0007669"/>
    <property type="project" value="UniProtKB-UniRule"/>
</dbReference>
<dbReference type="SUPFAM" id="SSF54928">
    <property type="entry name" value="RNA-binding domain, RBD"/>
    <property type="match status" value="2"/>
</dbReference>
<reference evidence="5 6" key="1">
    <citation type="submission" date="2019-07" db="EMBL/GenBank/DDBJ databases">
        <title>Annotation for the trematode Paragonimus westermani.</title>
        <authorList>
            <person name="Choi Y.-J."/>
        </authorList>
    </citation>
    <scope>NUCLEOTIDE SEQUENCE [LARGE SCALE GENOMIC DNA]</scope>
    <source>
        <strain evidence="5">180907_Pwestermani</strain>
    </source>
</reference>
<accession>A0A8T0DVH1</accession>
<dbReference type="Pfam" id="PF00076">
    <property type="entry name" value="RRM_1"/>
    <property type="match status" value="3"/>
</dbReference>
<feature type="non-terminal residue" evidence="5">
    <location>
        <position position="335"/>
    </location>
</feature>
<comment type="caution">
    <text evidence="5">The sequence shown here is derived from an EMBL/GenBank/DDBJ whole genome shotgun (WGS) entry which is preliminary data.</text>
</comment>
<keyword evidence="6" id="KW-1185">Reference proteome</keyword>
<evidence type="ECO:0000313" key="6">
    <source>
        <dbReference type="Proteomes" id="UP000699462"/>
    </source>
</evidence>
<protein>
    <recommendedName>
        <fullName evidence="4">RRM domain-containing protein</fullName>
    </recommendedName>
</protein>
<evidence type="ECO:0000313" key="5">
    <source>
        <dbReference type="EMBL" id="KAF8571945.1"/>
    </source>
</evidence>
<evidence type="ECO:0000256" key="3">
    <source>
        <dbReference type="PROSITE-ProRule" id="PRU00176"/>
    </source>
</evidence>
<dbReference type="PROSITE" id="PS50102">
    <property type="entry name" value="RRM"/>
    <property type="match status" value="2"/>
</dbReference>
<evidence type="ECO:0000259" key="4">
    <source>
        <dbReference type="PROSITE" id="PS50102"/>
    </source>
</evidence>
<gene>
    <name evidence="5" type="ORF">P879_01354</name>
</gene>
<keyword evidence="1" id="KW-0677">Repeat</keyword>
<feature type="domain" description="RRM" evidence="4">
    <location>
        <begin position="218"/>
        <end position="274"/>
    </location>
</feature>
<feature type="domain" description="RRM" evidence="4">
    <location>
        <begin position="148"/>
        <end position="225"/>
    </location>
</feature>
<dbReference type="AlphaFoldDB" id="A0A8T0DVH1"/>
<dbReference type="OrthoDB" id="19742at2759"/>
<dbReference type="SMART" id="SM00360">
    <property type="entry name" value="RRM"/>
    <property type="match status" value="2"/>
</dbReference>